<name>A0AAV3Y1S2_9GAST</name>
<dbReference type="CDD" id="cd14978">
    <property type="entry name" value="7tmA_FMRFamide_R-like"/>
    <property type="match status" value="1"/>
</dbReference>
<feature type="transmembrane region" description="Helical" evidence="6">
    <location>
        <begin position="23"/>
        <end position="46"/>
    </location>
</feature>
<dbReference type="PROSITE" id="PS50262">
    <property type="entry name" value="G_PROTEIN_RECEP_F1_2"/>
    <property type="match status" value="1"/>
</dbReference>
<keyword evidence="2 6" id="KW-0812">Transmembrane</keyword>
<dbReference type="SUPFAM" id="SSF81321">
    <property type="entry name" value="Family A G protein-coupled receptor-like"/>
    <property type="match status" value="1"/>
</dbReference>
<evidence type="ECO:0000256" key="5">
    <source>
        <dbReference type="SAM" id="MobiDB-lite"/>
    </source>
</evidence>
<evidence type="ECO:0000256" key="6">
    <source>
        <dbReference type="SAM" id="Phobius"/>
    </source>
</evidence>
<dbReference type="EMBL" id="BLXT01000430">
    <property type="protein sequence ID" value="GFN76903.1"/>
    <property type="molecule type" value="Genomic_DNA"/>
</dbReference>
<dbReference type="InterPro" id="IPR053219">
    <property type="entry name" value="GPCR_Dmsr-1"/>
</dbReference>
<feature type="transmembrane region" description="Helical" evidence="6">
    <location>
        <begin position="228"/>
        <end position="251"/>
    </location>
</feature>
<dbReference type="PRINTS" id="PR00237">
    <property type="entry name" value="GPCRRHODOPSN"/>
</dbReference>
<feature type="domain" description="G-protein coupled receptors family 1 profile" evidence="7">
    <location>
        <begin position="38"/>
        <end position="339"/>
    </location>
</feature>
<dbReference type="Proteomes" id="UP000735302">
    <property type="component" value="Unassembled WGS sequence"/>
</dbReference>
<dbReference type="GO" id="GO:0008528">
    <property type="term" value="F:G protein-coupled peptide receptor activity"/>
    <property type="evidence" value="ECO:0007669"/>
    <property type="project" value="InterPro"/>
</dbReference>
<feature type="region of interest" description="Disordered" evidence="5">
    <location>
        <begin position="366"/>
        <end position="408"/>
    </location>
</feature>
<feature type="compositionally biased region" description="Gly residues" evidence="5">
    <location>
        <begin position="373"/>
        <end position="382"/>
    </location>
</feature>
<feature type="transmembrane region" description="Helical" evidence="6">
    <location>
        <begin position="101"/>
        <end position="129"/>
    </location>
</feature>
<sequence>MTNDSNQVAHENLNHFSDWYARYHGYLSLCVCISGIVTNTFNVTVLTRRHMRSPVNQILTGLAVSDIITMLSYVPFAIHFYCLYPSHVQNPEKNSRGWMSFFLFHINLTLATHTVSIWLCVLLAIVRYLHIKSPTRASSVRLRRITHTRYMVFGTYILPPLVMIPNYLTNELKAQPWPDPSAEGYQENASAESAASSHGGHVGNQTIYVLENLRLGTNDTNPLVLTNVWMYAILAKLVPCALMFVFGSLLLHQMRVKINQRKDFLKVSASNNHKLHEHSRTTKMLITVIVLFLITELPQGVLIVLSACKSGFFLTVYMPLGDVMDIGALVNNAINFALYCSMSCKFRQTFLQLYCGCLCGRKHSRDNSQGATPNGGGAGTVGQGRKNGNMLTINGRLHDEDDEEDDDDEDAIDCIMNKQVDEHADPDYSVNAELSTAPIHNKVISGFQVLRQARAPVAGLELTTERSLADLRAD</sequence>
<dbReference type="InterPro" id="IPR019427">
    <property type="entry name" value="7TM_GPCR_serpentine_rcpt_Srw"/>
</dbReference>
<evidence type="ECO:0000313" key="8">
    <source>
        <dbReference type="EMBL" id="GFN76903.1"/>
    </source>
</evidence>
<gene>
    <name evidence="8" type="ORF">PoB_000340900</name>
</gene>
<dbReference type="Pfam" id="PF10324">
    <property type="entry name" value="7TM_GPCR_Srw"/>
    <property type="match status" value="1"/>
</dbReference>
<dbReference type="PANTHER" id="PTHR46273:SF4">
    <property type="entry name" value="AT19640P"/>
    <property type="match status" value="1"/>
</dbReference>
<organism evidence="8 9">
    <name type="scientific">Plakobranchus ocellatus</name>
    <dbReference type="NCBI Taxonomy" id="259542"/>
    <lineage>
        <taxon>Eukaryota</taxon>
        <taxon>Metazoa</taxon>
        <taxon>Spiralia</taxon>
        <taxon>Lophotrochozoa</taxon>
        <taxon>Mollusca</taxon>
        <taxon>Gastropoda</taxon>
        <taxon>Heterobranchia</taxon>
        <taxon>Euthyneura</taxon>
        <taxon>Panpulmonata</taxon>
        <taxon>Sacoglossa</taxon>
        <taxon>Placobranchoidea</taxon>
        <taxon>Plakobranchidae</taxon>
        <taxon>Plakobranchus</taxon>
    </lineage>
</organism>
<feature type="transmembrane region" description="Helical" evidence="6">
    <location>
        <begin position="284"/>
        <end position="305"/>
    </location>
</feature>
<protein>
    <submittedName>
        <fullName evidence="8">B1 bradykinin receptor</fullName>
    </submittedName>
</protein>
<dbReference type="PANTHER" id="PTHR46273">
    <property type="entry name" value="MYOSUPPRESSIN RECEPTOR 1, ISOFORM B-RELATED"/>
    <property type="match status" value="1"/>
</dbReference>
<feature type="region of interest" description="Disordered" evidence="5">
    <location>
        <begin position="179"/>
        <end position="199"/>
    </location>
</feature>
<reference evidence="8 9" key="1">
    <citation type="journal article" date="2021" name="Elife">
        <title>Chloroplast acquisition without the gene transfer in kleptoplastic sea slugs, Plakobranchus ocellatus.</title>
        <authorList>
            <person name="Maeda T."/>
            <person name="Takahashi S."/>
            <person name="Yoshida T."/>
            <person name="Shimamura S."/>
            <person name="Takaki Y."/>
            <person name="Nagai Y."/>
            <person name="Toyoda A."/>
            <person name="Suzuki Y."/>
            <person name="Arimoto A."/>
            <person name="Ishii H."/>
            <person name="Satoh N."/>
            <person name="Nishiyama T."/>
            <person name="Hasebe M."/>
            <person name="Maruyama T."/>
            <person name="Minagawa J."/>
            <person name="Obokata J."/>
            <person name="Shigenobu S."/>
        </authorList>
    </citation>
    <scope>NUCLEOTIDE SEQUENCE [LARGE SCALE GENOMIC DNA]</scope>
</reference>
<keyword evidence="8" id="KW-0675">Receptor</keyword>
<dbReference type="InterPro" id="IPR000276">
    <property type="entry name" value="GPCR_Rhodpsn"/>
</dbReference>
<evidence type="ECO:0000256" key="1">
    <source>
        <dbReference type="ARBA" id="ARBA00004370"/>
    </source>
</evidence>
<evidence type="ECO:0000256" key="2">
    <source>
        <dbReference type="ARBA" id="ARBA00022692"/>
    </source>
</evidence>
<keyword evidence="9" id="KW-1185">Reference proteome</keyword>
<dbReference type="GO" id="GO:0005886">
    <property type="term" value="C:plasma membrane"/>
    <property type="evidence" value="ECO:0007669"/>
    <property type="project" value="TreeGrafter"/>
</dbReference>
<evidence type="ECO:0000313" key="9">
    <source>
        <dbReference type="Proteomes" id="UP000735302"/>
    </source>
</evidence>
<feature type="transmembrane region" description="Helical" evidence="6">
    <location>
        <begin position="58"/>
        <end position="81"/>
    </location>
</feature>
<dbReference type="AlphaFoldDB" id="A0AAV3Y1S2"/>
<evidence type="ECO:0000259" key="7">
    <source>
        <dbReference type="PROSITE" id="PS50262"/>
    </source>
</evidence>
<comment type="caution">
    <text evidence="8">The sequence shown here is derived from an EMBL/GenBank/DDBJ whole genome shotgun (WGS) entry which is preliminary data.</text>
</comment>
<dbReference type="InterPro" id="IPR017452">
    <property type="entry name" value="GPCR_Rhodpsn_7TM"/>
</dbReference>
<comment type="subcellular location">
    <subcellularLocation>
        <location evidence="1">Membrane</location>
    </subcellularLocation>
</comment>
<evidence type="ECO:0000256" key="4">
    <source>
        <dbReference type="ARBA" id="ARBA00023136"/>
    </source>
</evidence>
<feature type="transmembrane region" description="Helical" evidence="6">
    <location>
        <begin position="150"/>
        <end position="168"/>
    </location>
</feature>
<dbReference type="Gene3D" id="1.20.1070.10">
    <property type="entry name" value="Rhodopsin 7-helix transmembrane proteins"/>
    <property type="match status" value="1"/>
</dbReference>
<keyword evidence="3 6" id="KW-1133">Transmembrane helix</keyword>
<accession>A0AAV3Y1S2</accession>
<proteinExistence type="predicted"/>
<evidence type="ECO:0000256" key="3">
    <source>
        <dbReference type="ARBA" id="ARBA00022989"/>
    </source>
</evidence>
<keyword evidence="4 6" id="KW-0472">Membrane</keyword>